<dbReference type="EMBL" id="KX018625">
    <property type="protein sequence ID" value="AND01183.1"/>
    <property type="molecule type" value="Genomic_DNA"/>
</dbReference>
<organism evidence="2">
    <name type="scientific">Linum usitatissimum</name>
    <name type="common">Flax</name>
    <name type="synonym">Linum humile</name>
    <dbReference type="NCBI Taxonomy" id="4006"/>
    <lineage>
        <taxon>Eukaryota</taxon>
        <taxon>Viridiplantae</taxon>
        <taxon>Streptophyta</taxon>
        <taxon>Embryophyta</taxon>
        <taxon>Tracheophyta</taxon>
        <taxon>Spermatophyta</taxon>
        <taxon>Magnoliopsida</taxon>
        <taxon>eudicotyledons</taxon>
        <taxon>Gunneridae</taxon>
        <taxon>Pentapetalae</taxon>
        <taxon>rosids</taxon>
        <taxon>fabids</taxon>
        <taxon>Malpighiales</taxon>
        <taxon>Linaceae</taxon>
        <taxon>Linum</taxon>
    </lineage>
</organism>
<protein>
    <submittedName>
        <fullName evidence="2">Uncharacterized protein</fullName>
    </submittedName>
</protein>
<accession>A0A172MLK9</accession>
<proteinExistence type="predicted"/>
<dbReference type="AlphaFoldDB" id="A0A172MLK9"/>
<feature type="region of interest" description="Disordered" evidence="1">
    <location>
        <begin position="152"/>
        <end position="208"/>
    </location>
</feature>
<name>A0A172MLK9_LINUS</name>
<reference evidence="2" key="1">
    <citation type="journal article" date="2016" name="Funct. Integr. Genomics">
        <title>Structural organization of fatty acid desaturase loci in linseed lines with contrasting linolenic acid contents.</title>
        <authorList>
            <person name="Thambugala D."/>
            <person name="Ragupathy R."/>
            <person name="Cloutier S."/>
        </authorList>
    </citation>
    <scope>NUCLEOTIDE SEQUENCE</scope>
</reference>
<feature type="compositionally biased region" description="Basic and acidic residues" evidence="1">
    <location>
        <begin position="188"/>
        <end position="205"/>
    </location>
</feature>
<feature type="compositionally biased region" description="Polar residues" evidence="1">
    <location>
        <begin position="158"/>
        <end position="171"/>
    </location>
</feature>
<sequence>MSFRSSTGKDVGLMLEAEDPWVLKRKGHWVRERPDLYVQHHEDDATKLHVSAKQSVIEISSDDDGNVRSLVECSGRVRKGGKDRNYQGTKERNFKAKDRQKCEAALNPISCKQLPDKGKREMDIRVCQKRSDGVCVGPVVWTEINKKNGGGFCGGSKVRSTGQMGKNSTKTGYKEGSEKASGSKRGRPTRESKSSVQDTIKERKSSVSKHRKKCKVALDPIPCKMLPDKVEDVAEHIGSTKQRNEVTMNSQIVVKEEYPYIHCVHELHHYNLQRPEEFIREEEPAVVIVFHRLPACLCFRRRGKYFALVMGKEKLRSYALKTVVEKTREAYLVFDNMNTKDATSWNGLISRLAQSGHFEEALKEPEKFKYQRLLVFEILGFTRGPIHFESCCTSQKVERQGHESPKRRQDYLMTFRNH</sequence>
<evidence type="ECO:0000313" key="2">
    <source>
        <dbReference type="EMBL" id="AND01183.1"/>
    </source>
</evidence>
<evidence type="ECO:0000256" key="1">
    <source>
        <dbReference type="SAM" id="MobiDB-lite"/>
    </source>
</evidence>